<evidence type="ECO:0000313" key="2">
    <source>
        <dbReference type="Proteomes" id="UP000001396"/>
    </source>
</evidence>
<dbReference type="RefSeq" id="XP_020433758.1">
    <property type="nucleotide sequence ID" value="XM_020576509.1"/>
</dbReference>
<dbReference type="GeneID" id="31361118"/>
<dbReference type="AlphaFoldDB" id="D3BAQ4"/>
<protein>
    <submittedName>
        <fullName evidence="1">Uncharacterized protein</fullName>
    </submittedName>
</protein>
<evidence type="ECO:0000313" key="1">
    <source>
        <dbReference type="EMBL" id="EFA81641.1"/>
    </source>
</evidence>
<comment type="caution">
    <text evidence="1">The sequence shown here is derived from an EMBL/GenBank/DDBJ whole genome shotgun (WGS) entry which is preliminary data.</text>
</comment>
<sequence>MSDVWFVVLLITVWYRYEFYCITRASDYGRGPEHFGYVQGLKGVKSSPYVKREMENQLHYTFVRTGVNLDNILLMNSTPHSVDKSKVVRHIGEELWKPPDTRHSDSKLHYTKILFAQEA</sequence>
<keyword evidence="2" id="KW-1185">Reference proteome</keyword>
<name>D3BAQ4_HETP5</name>
<dbReference type="InParanoid" id="D3BAQ4"/>
<organism evidence="1 2">
    <name type="scientific">Heterostelium pallidum (strain ATCC 26659 / Pp 5 / PN500)</name>
    <name type="common">Cellular slime mold</name>
    <name type="synonym">Polysphondylium pallidum</name>
    <dbReference type="NCBI Taxonomy" id="670386"/>
    <lineage>
        <taxon>Eukaryota</taxon>
        <taxon>Amoebozoa</taxon>
        <taxon>Evosea</taxon>
        <taxon>Eumycetozoa</taxon>
        <taxon>Dictyostelia</taxon>
        <taxon>Acytosteliales</taxon>
        <taxon>Acytosteliaceae</taxon>
        <taxon>Heterostelium</taxon>
    </lineage>
</organism>
<accession>D3BAQ4</accession>
<proteinExistence type="predicted"/>
<dbReference type="EMBL" id="ADBJ01000025">
    <property type="protein sequence ID" value="EFA81641.1"/>
    <property type="molecule type" value="Genomic_DNA"/>
</dbReference>
<reference evidence="1 2" key="1">
    <citation type="journal article" date="2011" name="Genome Res.">
        <title>Phylogeny-wide analysis of social amoeba genomes highlights ancient origins for complex intercellular communication.</title>
        <authorList>
            <person name="Heidel A.J."/>
            <person name="Lawal H.M."/>
            <person name="Felder M."/>
            <person name="Schilde C."/>
            <person name="Helps N.R."/>
            <person name="Tunggal B."/>
            <person name="Rivero F."/>
            <person name="John U."/>
            <person name="Schleicher M."/>
            <person name="Eichinger L."/>
            <person name="Platzer M."/>
            <person name="Noegel A.A."/>
            <person name="Schaap P."/>
            <person name="Gloeckner G."/>
        </authorList>
    </citation>
    <scope>NUCLEOTIDE SEQUENCE [LARGE SCALE GENOMIC DNA]</scope>
    <source>
        <strain evidence="2">ATCC 26659 / Pp 5 / PN500</strain>
    </source>
</reference>
<dbReference type="Proteomes" id="UP000001396">
    <property type="component" value="Unassembled WGS sequence"/>
</dbReference>
<gene>
    <name evidence="1" type="ORF">PPL_05634</name>
</gene>